<dbReference type="InterPro" id="IPR053185">
    <property type="entry name" value="SET_domain_protein"/>
</dbReference>
<dbReference type="PANTHER" id="PTHR47332:SF6">
    <property type="entry name" value="SET DOMAIN-CONTAINING PROTEIN"/>
    <property type="match status" value="1"/>
</dbReference>
<evidence type="ECO:0000313" key="3">
    <source>
        <dbReference type="EMBL" id="KJR85884.1"/>
    </source>
</evidence>
<dbReference type="PROSITE" id="PS50280">
    <property type="entry name" value="SET"/>
    <property type="match status" value="1"/>
</dbReference>
<dbReference type="InterPro" id="IPR046341">
    <property type="entry name" value="SET_dom_sf"/>
</dbReference>
<dbReference type="Proteomes" id="UP000033710">
    <property type="component" value="Unassembled WGS sequence"/>
</dbReference>
<dbReference type="OrthoDB" id="265717at2759"/>
<accession>A0A0F2M9V6</accession>
<dbReference type="AlphaFoldDB" id="A0A0F2M9V6"/>
<reference evidence="3 4" key="1">
    <citation type="journal article" date="2014" name="BMC Genomics">
        <title>Comparative genomics of the major fungal agents of human and animal Sporotrichosis: Sporothrix schenckii and Sporothrix brasiliensis.</title>
        <authorList>
            <person name="Teixeira M.M."/>
            <person name="de Almeida L.G."/>
            <person name="Kubitschek-Barreira P."/>
            <person name="Alves F.L."/>
            <person name="Kioshima E.S."/>
            <person name="Abadio A.K."/>
            <person name="Fernandes L."/>
            <person name="Derengowski L.S."/>
            <person name="Ferreira K.S."/>
            <person name="Souza R.C."/>
            <person name="Ruiz J.C."/>
            <person name="de Andrade N.C."/>
            <person name="Paes H.C."/>
            <person name="Nicola A.M."/>
            <person name="Albuquerque P."/>
            <person name="Gerber A.L."/>
            <person name="Martins V.P."/>
            <person name="Peconick L.D."/>
            <person name="Neto A.V."/>
            <person name="Chaucanez C.B."/>
            <person name="Silva P.A."/>
            <person name="Cunha O.L."/>
            <person name="de Oliveira F.F."/>
            <person name="dos Santos T.C."/>
            <person name="Barros A.L."/>
            <person name="Soares M.A."/>
            <person name="de Oliveira L.M."/>
            <person name="Marini M.M."/>
            <person name="Villalobos-Duno H."/>
            <person name="Cunha M.M."/>
            <person name="de Hoog S."/>
            <person name="da Silveira J.F."/>
            <person name="Henrissat B."/>
            <person name="Nino-Vega G.A."/>
            <person name="Cisalpino P.S."/>
            <person name="Mora-Montes H.M."/>
            <person name="Almeida S.R."/>
            <person name="Stajich J.E."/>
            <person name="Lopes-Bezerra L.M."/>
            <person name="Vasconcelos A.T."/>
            <person name="Felipe M.S."/>
        </authorList>
    </citation>
    <scope>NUCLEOTIDE SEQUENCE [LARGE SCALE GENOMIC DNA]</scope>
    <source>
        <strain evidence="3 4">1099-18</strain>
    </source>
</reference>
<dbReference type="SMART" id="SM00317">
    <property type="entry name" value="SET"/>
    <property type="match status" value="1"/>
</dbReference>
<dbReference type="Gene3D" id="2.170.270.10">
    <property type="entry name" value="SET domain"/>
    <property type="match status" value="1"/>
</dbReference>
<protein>
    <recommendedName>
        <fullName evidence="2">SET domain-containing protein</fullName>
    </recommendedName>
</protein>
<gene>
    <name evidence="3" type="ORF">SPSK_09110</name>
</gene>
<evidence type="ECO:0000313" key="4">
    <source>
        <dbReference type="Proteomes" id="UP000033710"/>
    </source>
</evidence>
<dbReference type="RefSeq" id="XP_016588560.1">
    <property type="nucleotide sequence ID" value="XM_016735689.1"/>
</dbReference>
<name>A0A0F2M9V6_SPOSC</name>
<sequence>MAPTWSSRPCRAAVAFLALARLGVVAHESISNQVSLGICRKATPGLEFAVCAQSGGRIAPITKEDSSSRSASNGIWSRTTPCYKNSTDGTEYCVYTSESFAEGHGITVMTSPAKAVHFAQLPAFADPETVRGINRDIVYESEHGHRSDQPPLSYRVEAMPGKGFGVVATKYLNRGDLIMSTTASVVIDYALFESIPDEDVVRMQTVAVDSLPPRHHARFMNLSTHAATEGHEQIVNKILATNAFDIETDDDDERGYFVVFPEISRLNHDCRPNADYHFDYDTLTQHIHAVRPIAAGEEITVSYMEYVVPSPALFCGFVDLSVRLSLTSLPHSLIKPRKARMDKLKHTWGFECGCSLCTQNRPMTRASDARIAQILDLRDEFRDYTVTSRATPQMAELFISLFEQERLDAMLYEAYSYAAVEYNGDGEPWLATKYARLAIEAGLMSVGTHDADVVEMRQLAADPWKHWSWMLRKSRRLQWGKQEKEAREKDKPKTE</sequence>
<dbReference type="InterPro" id="IPR001214">
    <property type="entry name" value="SET_dom"/>
</dbReference>
<organism evidence="3 4">
    <name type="scientific">Sporothrix schenckii 1099-18</name>
    <dbReference type="NCBI Taxonomy" id="1397361"/>
    <lineage>
        <taxon>Eukaryota</taxon>
        <taxon>Fungi</taxon>
        <taxon>Dikarya</taxon>
        <taxon>Ascomycota</taxon>
        <taxon>Pezizomycotina</taxon>
        <taxon>Sordariomycetes</taxon>
        <taxon>Sordariomycetidae</taxon>
        <taxon>Ophiostomatales</taxon>
        <taxon>Ophiostomataceae</taxon>
        <taxon>Sporothrix</taxon>
    </lineage>
</organism>
<feature type="signal peptide" evidence="1">
    <location>
        <begin position="1"/>
        <end position="26"/>
    </location>
</feature>
<dbReference type="SUPFAM" id="SSF82199">
    <property type="entry name" value="SET domain"/>
    <property type="match status" value="1"/>
</dbReference>
<feature type="domain" description="SET" evidence="2">
    <location>
        <begin position="150"/>
        <end position="304"/>
    </location>
</feature>
<comment type="caution">
    <text evidence="3">The sequence shown here is derived from an EMBL/GenBank/DDBJ whole genome shotgun (WGS) entry which is preliminary data.</text>
</comment>
<proteinExistence type="predicted"/>
<evidence type="ECO:0000256" key="1">
    <source>
        <dbReference type="SAM" id="SignalP"/>
    </source>
</evidence>
<dbReference type="GeneID" id="27670966"/>
<keyword evidence="1" id="KW-0732">Signal</keyword>
<dbReference type="Pfam" id="PF00856">
    <property type="entry name" value="SET"/>
    <property type="match status" value="1"/>
</dbReference>
<evidence type="ECO:0000259" key="2">
    <source>
        <dbReference type="PROSITE" id="PS50280"/>
    </source>
</evidence>
<feature type="chain" id="PRO_5002454919" description="SET domain-containing protein" evidence="1">
    <location>
        <begin position="27"/>
        <end position="495"/>
    </location>
</feature>
<dbReference type="CDD" id="cd20071">
    <property type="entry name" value="SET_SMYD"/>
    <property type="match status" value="1"/>
</dbReference>
<dbReference type="PANTHER" id="PTHR47332">
    <property type="entry name" value="SET DOMAIN-CONTAINING PROTEIN 5"/>
    <property type="match status" value="1"/>
</dbReference>
<dbReference type="KEGG" id="ssck:SPSK_09110"/>
<dbReference type="EMBL" id="AXCR01000007">
    <property type="protein sequence ID" value="KJR85884.1"/>
    <property type="molecule type" value="Genomic_DNA"/>
</dbReference>
<reference evidence="3 4" key="2">
    <citation type="journal article" date="2015" name="Eukaryot. Cell">
        <title>Asexual propagation of a virulent clone complex in a human and feline outbreak of sporotrichosis.</title>
        <authorList>
            <person name="Teixeira Mde M."/>
            <person name="Rodrigues A.M."/>
            <person name="Tsui C.K."/>
            <person name="de Almeida L.G."/>
            <person name="Van Diepeningen A.D."/>
            <person name="van den Ende B.G."/>
            <person name="Fernandes G.F."/>
            <person name="Kano R."/>
            <person name="Hamelin R.C."/>
            <person name="Lopes-Bezerra L.M."/>
            <person name="Vasconcelos A.T."/>
            <person name="de Hoog S."/>
            <person name="de Camargo Z.P."/>
            <person name="Felipe M.S."/>
        </authorList>
    </citation>
    <scope>NUCLEOTIDE SEQUENCE [LARGE SCALE GENOMIC DNA]</scope>
    <source>
        <strain evidence="3 4">1099-18</strain>
    </source>
</reference>
<dbReference type="VEuPathDB" id="FungiDB:SPSK_09110"/>